<dbReference type="Proteomes" id="UP001151760">
    <property type="component" value="Unassembled WGS sequence"/>
</dbReference>
<accession>A0ABQ5C2A8</accession>
<reference evidence="1" key="1">
    <citation type="journal article" date="2022" name="Int. J. Mol. Sci.">
        <title>Draft Genome of Tanacetum Coccineum: Genomic Comparison of Closely Related Tanacetum-Family Plants.</title>
        <authorList>
            <person name="Yamashiro T."/>
            <person name="Shiraishi A."/>
            <person name="Nakayama K."/>
            <person name="Satake H."/>
        </authorList>
    </citation>
    <scope>NUCLEOTIDE SEQUENCE</scope>
</reference>
<organism evidence="1 2">
    <name type="scientific">Tanacetum coccineum</name>
    <dbReference type="NCBI Taxonomy" id="301880"/>
    <lineage>
        <taxon>Eukaryota</taxon>
        <taxon>Viridiplantae</taxon>
        <taxon>Streptophyta</taxon>
        <taxon>Embryophyta</taxon>
        <taxon>Tracheophyta</taxon>
        <taxon>Spermatophyta</taxon>
        <taxon>Magnoliopsida</taxon>
        <taxon>eudicotyledons</taxon>
        <taxon>Gunneridae</taxon>
        <taxon>Pentapetalae</taxon>
        <taxon>asterids</taxon>
        <taxon>campanulids</taxon>
        <taxon>Asterales</taxon>
        <taxon>Asteraceae</taxon>
        <taxon>Asteroideae</taxon>
        <taxon>Anthemideae</taxon>
        <taxon>Anthemidinae</taxon>
        <taxon>Tanacetum</taxon>
    </lineage>
</organism>
<gene>
    <name evidence="1" type="ORF">Tco_0878100</name>
</gene>
<dbReference type="EMBL" id="BQNB010013714">
    <property type="protein sequence ID" value="GJT19394.1"/>
    <property type="molecule type" value="Genomic_DNA"/>
</dbReference>
<evidence type="ECO:0000313" key="1">
    <source>
        <dbReference type="EMBL" id="GJT19394.1"/>
    </source>
</evidence>
<protein>
    <submittedName>
        <fullName evidence="1">Uncharacterized protein</fullName>
    </submittedName>
</protein>
<name>A0ABQ5C2A8_9ASTR</name>
<proteinExistence type="predicted"/>
<comment type="caution">
    <text evidence="1">The sequence shown here is derived from an EMBL/GenBank/DDBJ whole genome shotgun (WGS) entry which is preliminary data.</text>
</comment>
<reference evidence="1" key="2">
    <citation type="submission" date="2022-01" db="EMBL/GenBank/DDBJ databases">
        <authorList>
            <person name="Yamashiro T."/>
            <person name="Shiraishi A."/>
            <person name="Satake H."/>
            <person name="Nakayama K."/>
        </authorList>
    </citation>
    <scope>NUCLEOTIDE SEQUENCE</scope>
</reference>
<evidence type="ECO:0000313" key="2">
    <source>
        <dbReference type="Proteomes" id="UP001151760"/>
    </source>
</evidence>
<sequence>MGNLHANDMLKELKTYVCSASRAGASPDYAIFSLLQAGRRALHDQTLNLPKNNAPALHAIRVGKVQKAQITPATKREESSKGLRSVMRLADERTLKEDYPHVLAELLKKKKIRSLWRCSGSGFFAYGTSLLAFIDSWNL</sequence>
<keyword evidence="2" id="KW-1185">Reference proteome</keyword>